<proteinExistence type="predicted"/>
<organism evidence="1 2">
    <name type="scientific">Thermosipho melanesiensis</name>
    <dbReference type="NCBI Taxonomy" id="46541"/>
    <lineage>
        <taxon>Bacteria</taxon>
        <taxon>Thermotogati</taxon>
        <taxon>Thermotogota</taxon>
        <taxon>Thermotogae</taxon>
        <taxon>Thermotogales</taxon>
        <taxon>Fervidobacteriaceae</taxon>
        <taxon>Thermosipho</taxon>
    </lineage>
</organism>
<evidence type="ECO:0000313" key="1">
    <source>
        <dbReference type="EMBL" id="APT74892.1"/>
    </source>
</evidence>
<protein>
    <recommendedName>
        <fullName evidence="3">OmpR/PhoB-type domain-containing protein</fullName>
    </recommendedName>
</protein>
<sequence>MYIQTFGDFKINGKFITLSKKEIELLVYSIIKNPYATIENLIENVWAGFIQPSRNDVGTYFSKINKKINEFFVRLRIKNGKVIVEGKVELDTKLFEKNSRDFLNDNLKLFDKILELYKGPFLGGIDSVWVENYREYFEELFFEMMLVMIKVENNASRRLKILGNLVNLCLDLEKVNDILNFVRKIEFSYQSYVNRDIFDYLYEKDKNLRHSRYIKLILKLKEANELLFKIRRGDVIYKESDKIYYILLETSGNDVNTDIKKFSYRLVNMGVKIKYIGIVN</sequence>
<name>A0ABN4UZ71_9BACT</name>
<dbReference type="RefSeq" id="WP_012057460.1">
    <property type="nucleotide sequence ID" value="NZ_CP007389.1"/>
</dbReference>
<evidence type="ECO:0000313" key="2">
    <source>
        <dbReference type="Proteomes" id="UP000185490"/>
    </source>
</evidence>
<accession>A0ABN4UZ71</accession>
<gene>
    <name evidence="1" type="ORF">BW47_06640</name>
</gene>
<dbReference type="Proteomes" id="UP000185490">
    <property type="component" value="Chromosome"/>
</dbReference>
<keyword evidence="2" id="KW-1185">Reference proteome</keyword>
<reference evidence="1 2" key="1">
    <citation type="submission" date="2014-02" db="EMBL/GenBank/DDBJ databases">
        <title>Diversity of Thermotogales isolates from hydrothermal vents.</title>
        <authorList>
            <person name="Haverkamp T.H.A."/>
            <person name="Lossouarn J."/>
            <person name="Geslin C."/>
            <person name="Nesbo C.L."/>
        </authorList>
    </citation>
    <scope>NUCLEOTIDE SEQUENCE [LARGE SCALE GENOMIC DNA]</scope>
    <source>
        <strain evidence="1 2">431</strain>
    </source>
</reference>
<evidence type="ECO:0008006" key="3">
    <source>
        <dbReference type="Google" id="ProtNLM"/>
    </source>
</evidence>
<dbReference type="EMBL" id="CP007389">
    <property type="protein sequence ID" value="APT74892.1"/>
    <property type="molecule type" value="Genomic_DNA"/>
</dbReference>